<feature type="domain" description="HTH tetR-type" evidence="5">
    <location>
        <begin position="17"/>
        <end position="77"/>
    </location>
</feature>
<dbReference type="Gene3D" id="1.10.357.10">
    <property type="entry name" value="Tetracycline Repressor, domain 2"/>
    <property type="match status" value="1"/>
</dbReference>
<dbReference type="InterPro" id="IPR009057">
    <property type="entry name" value="Homeodomain-like_sf"/>
</dbReference>
<dbReference type="EMBL" id="JAPNTZ010000007">
    <property type="protein sequence ID" value="MCY1140533.1"/>
    <property type="molecule type" value="Genomic_DNA"/>
</dbReference>
<evidence type="ECO:0000313" key="6">
    <source>
        <dbReference type="EMBL" id="MCY1140533.1"/>
    </source>
</evidence>
<evidence type="ECO:0000259" key="5">
    <source>
        <dbReference type="PROSITE" id="PS50977"/>
    </source>
</evidence>
<feature type="DNA-binding region" description="H-T-H motif" evidence="4">
    <location>
        <begin position="40"/>
        <end position="59"/>
    </location>
</feature>
<dbReference type="Proteomes" id="UP001151002">
    <property type="component" value="Unassembled WGS sequence"/>
</dbReference>
<evidence type="ECO:0000256" key="3">
    <source>
        <dbReference type="ARBA" id="ARBA00023163"/>
    </source>
</evidence>
<dbReference type="InterPro" id="IPR041347">
    <property type="entry name" value="MftR_C"/>
</dbReference>
<organism evidence="6 7">
    <name type="scientific">Paractinoplanes pyxinae</name>
    <dbReference type="NCBI Taxonomy" id="2997416"/>
    <lineage>
        <taxon>Bacteria</taxon>
        <taxon>Bacillati</taxon>
        <taxon>Actinomycetota</taxon>
        <taxon>Actinomycetes</taxon>
        <taxon>Micromonosporales</taxon>
        <taxon>Micromonosporaceae</taxon>
        <taxon>Paractinoplanes</taxon>
    </lineage>
</organism>
<evidence type="ECO:0000313" key="7">
    <source>
        <dbReference type="Proteomes" id="UP001151002"/>
    </source>
</evidence>
<keyword evidence="2 4" id="KW-0238">DNA-binding</keyword>
<reference evidence="6" key="1">
    <citation type="submission" date="2022-11" db="EMBL/GenBank/DDBJ databases">
        <authorList>
            <person name="Somphong A."/>
            <person name="Phongsopitanun W."/>
        </authorList>
    </citation>
    <scope>NUCLEOTIDE SEQUENCE</scope>
    <source>
        <strain evidence="6">Pm04-4</strain>
    </source>
</reference>
<dbReference type="PROSITE" id="PS01081">
    <property type="entry name" value="HTH_TETR_1"/>
    <property type="match status" value="1"/>
</dbReference>
<dbReference type="InterPro" id="IPR050109">
    <property type="entry name" value="HTH-type_TetR-like_transc_reg"/>
</dbReference>
<evidence type="ECO:0000256" key="1">
    <source>
        <dbReference type="ARBA" id="ARBA00023015"/>
    </source>
</evidence>
<accession>A0ABT4B4I1</accession>
<dbReference type="SUPFAM" id="SSF46689">
    <property type="entry name" value="Homeodomain-like"/>
    <property type="match status" value="1"/>
</dbReference>
<dbReference type="InterPro" id="IPR001647">
    <property type="entry name" value="HTH_TetR"/>
</dbReference>
<proteinExistence type="predicted"/>
<dbReference type="Gene3D" id="1.10.10.60">
    <property type="entry name" value="Homeodomain-like"/>
    <property type="match status" value="1"/>
</dbReference>
<dbReference type="PROSITE" id="PS50977">
    <property type="entry name" value="HTH_TETR_2"/>
    <property type="match status" value="1"/>
</dbReference>
<dbReference type="Pfam" id="PF17754">
    <property type="entry name" value="TetR_C_14"/>
    <property type="match status" value="1"/>
</dbReference>
<evidence type="ECO:0000256" key="2">
    <source>
        <dbReference type="ARBA" id="ARBA00023125"/>
    </source>
</evidence>
<dbReference type="InterPro" id="IPR023772">
    <property type="entry name" value="DNA-bd_HTH_TetR-type_CS"/>
</dbReference>
<keyword evidence="3" id="KW-0804">Transcription</keyword>
<dbReference type="PANTHER" id="PTHR30055:SF238">
    <property type="entry name" value="MYCOFACTOCIN BIOSYNTHESIS TRANSCRIPTIONAL REGULATOR MFTR-RELATED"/>
    <property type="match status" value="1"/>
</dbReference>
<name>A0ABT4B4I1_9ACTN</name>
<protein>
    <submittedName>
        <fullName evidence="6">TetR family transcriptional regulator</fullName>
    </submittedName>
</protein>
<keyword evidence="1" id="KW-0805">Transcription regulation</keyword>
<dbReference type="Pfam" id="PF00440">
    <property type="entry name" value="TetR_N"/>
    <property type="match status" value="1"/>
</dbReference>
<dbReference type="PRINTS" id="PR00455">
    <property type="entry name" value="HTHTETR"/>
</dbReference>
<keyword evidence="7" id="KW-1185">Reference proteome</keyword>
<evidence type="ECO:0000256" key="4">
    <source>
        <dbReference type="PROSITE-ProRule" id="PRU00335"/>
    </source>
</evidence>
<dbReference type="RefSeq" id="WP_267564784.1">
    <property type="nucleotide sequence ID" value="NZ_JAPNTZ010000007.1"/>
</dbReference>
<gene>
    <name evidence="6" type="ORF">OWR29_21255</name>
</gene>
<comment type="caution">
    <text evidence="6">The sequence shown here is derived from an EMBL/GenBank/DDBJ whole genome shotgun (WGS) entry which is preliminary data.</text>
</comment>
<sequence>MAETEAAAPTRRDRKKQQTRAALMAAALRLVDERGLEHVTVEDISEAADVSPRTFFNYFATKDDAVLGGPLPNGPSMHDRLLAVPADVPLVPAILQAMSADIAEIQSERDFWLTRLRVIRNNSSLLPLLIARGECAEQETVTAVAARTGLPADSLFPQLAATLTGAAFRTAMMRWATAGDNLYDLVRETFQVLETGLAPTHQEVMR</sequence>
<dbReference type="PANTHER" id="PTHR30055">
    <property type="entry name" value="HTH-TYPE TRANSCRIPTIONAL REGULATOR RUTR"/>
    <property type="match status" value="1"/>
</dbReference>